<feature type="chain" id="PRO_5015745558" description="DUF4148 domain-containing protein" evidence="2">
    <location>
        <begin position="24"/>
        <end position="151"/>
    </location>
</feature>
<protein>
    <recommendedName>
        <fullName evidence="5">DUF4148 domain-containing protein</fullName>
    </recommendedName>
</protein>
<dbReference type="OrthoDB" id="9834356at2"/>
<evidence type="ECO:0000256" key="1">
    <source>
        <dbReference type="SAM" id="MobiDB-lite"/>
    </source>
</evidence>
<evidence type="ECO:0000256" key="2">
    <source>
        <dbReference type="SAM" id="SignalP"/>
    </source>
</evidence>
<dbReference type="AlphaFoldDB" id="A0A2S2DG44"/>
<evidence type="ECO:0000313" key="3">
    <source>
        <dbReference type="EMBL" id="AWL04318.1"/>
    </source>
</evidence>
<gene>
    <name evidence="3" type="ORF">DIR46_07630</name>
</gene>
<dbReference type="RefSeq" id="WP_109344703.1">
    <property type="nucleotide sequence ID" value="NZ_CP029343.1"/>
</dbReference>
<dbReference type="PROSITE" id="PS51257">
    <property type="entry name" value="PROKAR_LIPOPROTEIN"/>
    <property type="match status" value="1"/>
</dbReference>
<dbReference type="EMBL" id="CP029343">
    <property type="protein sequence ID" value="AWL04318.1"/>
    <property type="molecule type" value="Genomic_DNA"/>
</dbReference>
<proteinExistence type="predicted"/>
<name>A0A2S2DG44_9BURK</name>
<feature type="signal peptide" evidence="2">
    <location>
        <begin position="1"/>
        <end position="23"/>
    </location>
</feature>
<evidence type="ECO:0008006" key="5">
    <source>
        <dbReference type="Google" id="ProtNLM"/>
    </source>
</evidence>
<evidence type="ECO:0000313" key="4">
    <source>
        <dbReference type="Proteomes" id="UP000245820"/>
    </source>
</evidence>
<accession>A0A2S2DG44</accession>
<reference evidence="3 4" key="1">
    <citation type="submission" date="2018-05" db="EMBL/GenBank/DDBJ databases">
        <title>Complete genome sequence of Massilia oculi sp. nov. CCUG 43427T (=DSM 26321T), the type strain of M. oculi, and comparison with genome sequences of other Massilia strains.</title>
        <authorList>
            <person name="Zhu B."/>
        </authorList>
    </citation>
    <scope>NUCLEOTIDE SEQUENCE [LARGE SCALE GENOMIC DNA]</scope>
    <source>
        <strain evidence="3 4">CCUG 43427</strain>
    </source>
</reference>
<organism evidence="3 4">
    <name type="scientific">Massilia oculi</name>
    <dbReference type="NCBI Taxonomy" id="945844"/>
    <lineage>
        <taxon>Bacteria</taxon>
        <taxon>Pseudomonadati</taxon>
        <taxon>Pseudomonadota</taxon>
        <taxon>Betaproteobacteria</taxon>
        <taxon>Burkholderiales</taxon>
        <taxon>Oxalobacteraceae</taxon>
        <taxon>Telluria group</taxon>
        <taxon>Massilia</taxon>
    </lineage>
</organism>
<keyword evidence="2" id="KW-0732">Signal</keyword>
<keyword evidence="4" id="KW-1185">Reference proteome</keyword>
<feature type="region of interest" description="Disordered" evidence="1">
    <location>
        <begin position="69"/>
        <end position="88"/>
    </location>
</feature>
<dbReference type="Proteomes" id="UP000245820">
    <property type="component" value="Chromosome"/>
</dbReference>
<sequence>MMKPGSHATLFASMIVAIALSCAAPLSGAAAVFPIDPDEVSPSPQDERAAIVVKNETAGMHAALRAEERRKQASASIKPDLAQAPAGADVAAGRGGVCQIPSSNGAGDVCHAPSSEAVGSAGTPYLHPGYGTRMGPRVYMLPLDESQQRDF</sequence>
<dbReference type="KEGG" id="mtim:DIR46_07630"/>